<gene>
    <name evidence="1" type="ORF">FRD01_13680</name>
</gene>
<organism evidence="1 2">
    <name type="scientific">Microvenator marinus</name>
    <dbReference type="NCBI Taxonomy" id="2600177"/>
    <lineage>
        <taxon>Bacteria</taxon>
        <taxon>Deltaproteobacteria</taxon>
        <taxon>Bradymonadales</taxon>
        <taxon>Microvenatoraceae</taxon>
        <taxon>Microvenator</taxon>
    </lineage>
</organism>
<dbReference type="RefSeq" id="WP_146960531.1">
    <property type="nucleotide sequence ID" value="NZ_CP042467.1"/>
</dbReference>
<proteinExistence type="predicted"/>
<protein>
    <submittedName>
        <fullName evidence="1">Uncharacterized protein</fullName>
    </submittedName>
</protein>
<keyword evidence="2" id="KW-1185">Reference proteome</keyword>
<reference evidence="1 2" key="1">
    <citation type="submission" date="2019-08" db="EMBL/GenBank/DDBJ databases">
        <authorList>
            <person name="Liang Q."/>
        </authorList>
    </citation>
    <scope>NUCLEOTIDE SEQUENCE [LARGE SCALE GENOMIC DNA]</scope>
    <source>
        <strain evidence="1 2">V1718</strain>
    </source>
</reference>
<evidence type="ECO:0000313" key="1">
    <source>
        <dbReference type="EMBL" id="QED28261.1"/>
    </source>
</evidence>
<dbReference type="Proteomes" id="UP000321595">
    <property type="component" value="Chromosome"/>
</dbReference>
<dbReference type="KEGG" id="bbae:FRD01_13680"/>
<dbReference type="EMBL" id="CP042467">
    <property type="protein sequence ID" value="QED28261.1"/>
    <property type="molecule type" value="Genomic_DNA"/>
</dbReference>
<evidence type="ECO:0000313" key="2">
    <source>
        <dbReference type="Proteomes" id="UP000321595"/>
    </source>
</evidence>
<sequence>MVTDPTLFDEIPTHELTVVLVAKHILLKALAKRLGIEPISQLPRSTFASTLEPSEVEQLMDEIETLKALVAQ</sequence>
<name>A0A5B8XSN2_9DELT</name>
<dbReference type="AlphaFoldDB" id="A0A5B8XSN2"/>
<accession>A0A5B8XSN2</accession>